<accession>A0A7W7CD62</accession>
<dbReference type="EMBL" id="JACHMH010000001">
    <property type="protein sequence ID" value="MBB4678872.1"/>
    <property type="molecule type" value="Genomic_DNA"/>
</dbReference>
<evidence type="ECO:0000313" key="9">
    <source>
        <dbReference type="Proteomes" id="UP000533598"/>
    </source>
</evidence>
<dbReference type="InterPro" id="IPR013525">
    <property type="entry name" value="ABC2_TM"/>
</dbReference>
<feature type="transmembrane region" description="Helical" evidence="6">
    <location>
        <begin position="89"/>
        <end position="113"/>
    </location>
</feature>
<evidence type="ECO:0000256" key="5">
    <source>
        <dbReference type="ARBA" id="ARBA00023251"/>
    </source>
</evidence>
<feature type="transmembrane region" description="Helical" evidence="6">
    <location>
        <begin position="44"/>
        <end position="68"/>
    </location>
</feature>
<dbReference type="PANTHER" id="PTHR43229">
    <property type="entry name" value="NODULATION PROTEIN J"/>
    <property type="match status" value="1"/>
</dbReference>
<gene>
    <name evidence="8" type="ORF">HNR67_004990</name>
</gene>
<evidence type="ECO:0000256" key="1">
    <source>
        <dbReference type="ARBA" id="ARBA00004141"/>
    </source>
</evidence>
<comment type="subcellular location">
    <subcellularLocation>
        <location evidence="1">Membrane</location>
        <topology evidence="1">Multi-pass membrane protein</topology>
    </subcellularLocation>
</comment>
<proteinExistence type="predicted"/>
<evidence type="ECO:0000256" key="3">
    <source>
        <dbReference type="ARBA" id="ARBA00022989"/>
    </source>
</evidence>
<evidence type="ECO:0000259" key="7">
    <source>
        <dbReference type="Pfam" id="PF12698"/>
    </source>
</evidence>
<dbReference type="InterPro" id="IPR000412">
    <property type="entry name" value="ABC_2_transport"/>
</dbReference>
<organism evidence="8 9">
    <name type="scientific">Crossiella cryophila</name>
    <dbReference type="NCBI Taxonomy" id="43355"/>
    <lineage>
        <taxon>Bacteria</taxon>
        <taxon>Bacillati</taxon>
        <taxon>Actinomycetota</taxon>
        <taxon>Actinomycetes</taxon>
        <taxon>Pseudonocardiales</taxon>
        <taxon>Pseudonocardiaceae</taxon>
        <taxon>Crossiella</taxon>
    </lineage>
</organism>
<evidence type="ECO:0000256" key="6">
    <source>
        <dbReference type="SAM" id="Phobius"/>
    </source>
</evidence>
<keyword evidence="2 6" id="KW-0812">Transmembrane</keyword>
<feature type="domain" description="ABC-2 type transporter transmembrane" evidence="7">
    <location>
        <begin position="38"/>
        <end position="228"/>
    </location>
</feature>
<name>A0A7W7CD62_9PSEU</name>
<evidence type="ECO:0000256" key="2">
    <source>
        <dbReference type="ARBA" id="ARBA00022692"/>
    </source>
</evidence>
<dbReference type="InterPro" id="IPR051784">
    <property type="entry name" value="Nod_factor_ABC_transporter"/>
</dbReference>
<keyword evidence="3 6" id="KW-1133">Transmembrane helix</keyword>
<dbReference type="PIRSF" id="PIRSF006648">
    <property type="entry name" value="DrrB"/>
    <property type="match status" value="1"/>
</dbReference>
<keyword evidence="9" id="KW-1185">Reference proteome</keyword>
<feature type="transmembrane region" description="Helical" evidence="6">
    <location>
        <begin position="210"/>
        <end position="231"/>
    </location>
</feature>
<feature type="transmembrane region" description="Helical" evidence="6">
    <location>
        <begin position="125"/>
        <end position="150"/>
    </location>
</feature>
<dbReference type="Proteomes" id="UP000533598">
    <property type="component" value="Unassembled WGS sequence"/>
</dbReference>
<reference evidence="8 9" key="1">
    <citation type="submission" date="2020-08" db="EMBL/GenBank/DDBJ databases">
        <title>Sequencing the genomes of 1000 actinobacteria strains.</title>
        <authorList>
            <person name="Klenk H.-P."/>
        </authorList>
    </citation>
    <scope>NUCLEOTIDE SEQUENCE [LARGE SCALE GENOMIC DNA]</scope>
    <source>
        <strain evidence="8 9">DSM 44230</strain>
    </source>
</reference>
<dbReference type="Pfam" id="PF12698">
    <property type="entry name" value="ABC2_membrane_3"/>
    <property type="match status" value="1"/>
</dbReference>
<dbReference type="RefSeq" id="WP_344966069.1">
    <property type="nucleotide sequence ID" value="NZ_BAAAUI010000081.1"/>
</dbReference>
<dbReference type="GO" id="GO:0140359">
    <property type="term" value="F:ABC-type transporter activity"/>
    <property type="evidence" value="ECO:0007669"/>
    <property type="project" value="InterPro"/>
</dbReference>
<dbReference type="AlphaFoldDB" id="A0A7W7CD62"/>
<dbReference type="PANTHER" id="PTHR43229:SF6">
    <property type="entry name" value="ABC-TYPE MULTIDRUG TRANSPORT SYSTEM, PERMEASE COMPONENT"/>
    <property type="match status" value="1"/>
</dbReference>
<keyword evidence="5" id="KW-0046">Antibiotic resistance</keyword>
<feature type="transmembrane region" description="Helical" evidence="6">
    <location>
        <begin position="157"/>
        <end position="179"/>
    </location>
</feature>
<evidence type="ECO:0000313" key="8">
    <source>
        <dbReference type="EMBL" id="MBB4678872.1"/>
    </source>
</evidence>
<keyword evidence="4 6" id="KW-0472">Membrane</keyword>
<dbReference type="GO" id="GO:0043190">
    <property type="term" value="C:ATP-binding cassette (ABC) transporter complex"/>
    <property type="evidence" value="ECO:0007669"/>
    <property type="project" value="InterPro"/>
</dbReference>
<evidence type="ECO:0000256" key="4">
    <source>
        <dbReference type="ARBA" id="ARBA00023136"/>
    </source>
</evidence>
<protein>
    <submittedName>
        <fullName evidence="8">ABC-2 type transport system permease protein</fullName>
    </submittedName>
</protein>
<dbReference type="GO" id="GO:0046677">
    <property type="term" value="P:response to antibiotic"/>
    <property type="evidence" value="ECO:0007669"/>
    <property type="project" value="UniProtKB-KW"/>
</dbReference>
<sequence length="238" mass="25650">MLIECKRLLRDTGFLLMSVLTPLVMYVVFNNLNVAIGQEPRQAALYTMVSMSAFGAISGVLNSSVGVAEDRAMGWLRQLRLTPLSPLRIVLARVLISMLLALPPIVSVCLAGALINDVELSLPSWLAAVGLLWVGTAPFAAAGIGIGYLLSVRTAQLASVFVYIGLSMLGGLWIPLAAFPDWLAELARFTPTFRYADLSWAVVFDRGPSMGGIGVLIGWLTLFGVFAIYAYQRGGRRA</sequence>
<comment type="caution">
    <text evidence="8">The sequence shown here is derived from an EMBL/GenBank/DDBJ whole genome shotgun (WGS) entry which is preliminary data.</text>
</comment>
<feature type="transmembrane region" description="Helical" evidence="6">
    <location>
        <begin position="12"/>
        <end position="32"/>
    </location>
</feature>